<reference evidence="2 3" key="2">
    <citation type="submission" date="2018-11" db="EMBL/GenBank/DDBJ databases">
        <authorList>
            <consortium name="Pathogen Informatics"/>
        </authorList>
    </citation>
    <scope>NUCLEOTIDE SEQUENCE [LARGE SCALE GENOMIC DNA]</scope>
    <source>
        <strain evidence="2">Dakar</strain>
        <strain evidence="3">Dakar, Senegal</strain>
    </source>
</reference>
<feature type="compositionally biased region" description="Basic and acidic residues" evidence="1">
    <location>
        <begin position="146"/>
        <end position="169"/>
    </location>
</feature>
<proteinExistence type="predicted"/>
<feature type="compositionally biased region" description="Acidic residues" evidence="1">
    <location>
        <begin position="201"/>
        <end position="218"/>
    </location>
</feature>
<sequence>MEVEKWKAKEPITSGNRVRYIPVEEEIRKKRWKWVGHTLRKALTWNPQGQRRRGRPKNTLRREMETDMRKMNKNWMELEKKAQDRVGCRMLVCGLSSIRSNRQALEVDRTHIEESIQLRHKASTHMKSSRPKEKRKTKEHITPGYGDRHEKNEQQLDKARKESPERNEEEHEEEGEADEQHQQQEHEDEEEEKEKEGKQEEEGEEEEENEDEEEEEEEGRGGGEKEEKREEEGEGEEENEGGKENQEEGQEEGEEEEEEEEEEEGEGEKERI</sequence>
<evidence type="ECO:0000313" key="4">
    <source>
        <dbReference type="WBParaSite" id="SCUD_0001000801-mRNA-1"/>
    </source>
</evidence>
<feature type="compositionally biased region" description="Acidic residues" evidence="1">
    <location>
        <begin position="247"/>
        <end position="272"/>
    </location>
</feature>
<dbReference type="EMBL" id="UZAK01033533">
    <property type="protein sequence ID" value="VDP38086.1"/>
    <property type="molecule type" value="Genomic_DNA"/>
</dbReference>
<dbReference type="AlphaFoldDB" id="A0A183K4T8"/>
<evidence type="ECO:0000313" key="3">
    <source>
        <dbReference type="Proteomes" id="UP000279833"/>
    </source>
</evidence>
<organism evidence="4">
    <name type="scientific">Schistosoma curassoni</name>
    <dbReference type="NCBI Taxonomy" id="6186"/>
    <lineage>
        <taxon>Eukaryota</taxon>
        <taxon>Metazoa</taxon>
        <taxon>Spiralia</taxon>
        <taxon>Lophotrochozoa</taxon>
        <taxon>Platyhelminthes</taxon>
        <taxon>Trematoda</taxon>
        <taxon>Digenea</taxon>
        <taxon>Strigeidida</taxon>
        <taxon>Schistosomatoidea</taxon>
        <taxon>Schistosomatidae</taxon>
        <taxon>Schistosoma</taxon>
    </lineage>
</organism>
<protein>
    <submittedName>
        <fullName evidence="4">Vicilin-like seed storage protein At2g18540</fullName>
    </submittedName>
</protein>
<evidence type="ECO:0000256" key="1">
    <source>
        <dbReference type="SAM" id="MobiDB-lite"/>
    </source>
</evidence>
<feature type="compositionally biased region" description="Basic and acidic residues" evidence="1">
    <location>
        <begin position="219"/>
        <end position="231"/>
    </location>
</feature>
<feature type="compositionally biased region" description="Basic residues" evidence="1">
    <location>
        <begin position="118"/>
        <end position="138"/>
    </location>
</feature>
<dbReference type="Proteomes" id="UP000279833">
    <property type="component" value="Unassembled WGS sequence"/>
</dbReference>
<name>A0A183K4T8_9TREM</name>
<reference evidence="4" key="1">
    <citation type="submission" date="2016-06" db="UniProtKB">
        <authorList>
            <consortium name="WormBaseParasite"/>
        </authorList>
    </citation>
    <scope>IDENTIFICATION</scope>
</reference>
<evidence type="ECO:0000313" key="2">
    <source>
        <dbReference type="EMBL" id="VDP38086.1"/>
    </source>
</evidence>
<gene>
    <name evidence="2" type="ORF">SCUD_LOCUS10008</name>
</gene>
<dbReference type="WBParaSite" id="SCUD_0001000801-mRNA-1">
    <property type="protein sequence ID" value="SCUD_0001000801-mRNA-1"/>
    <property type="gene ID" value="SCUD_0001000801"/>
</dbReference>
<feature type="region of interest" description="Disordered" evidence="1">
    <location>
        <begin position="116"/>
        <end position="272"/>
    </location>
</feature>
<keyword evidence="3" id="KW-1185">Reference proteome</keyword>
<accession>A0A183K4T8</accession>